<feature type="transmembrane region" description="Helical" evidence="1">
    <location>
        <begin position="31"/>
        <end position="49"/>
    </location>
</feature>
<keyword evidence="1" id="KW-0812">Transmembrane</keyword>
<feature type="transmembrane region" description="Helical" evidence="1">
    <location>
        <begin position="6"/>
        <end position="24"/>
    </location>
</feature>
<dbReference type="Proteomes" id="UP000076486">
    <property type="component" value="Unassembled WGS sequence"/>
</dbReference>
<comment type="caution">
    <text evidence="2">The sequence shown here is derived from an EMBL/GenBank/DDBJ whole genome shotgun (WGS) entry which is preliminary data.</text>
</comment>
<evidence type="ECO:0000313" key="3">
    <source>
        <dbReference type="Proteomes" id="UP000076486"/>
    </source>
</evidence>
<dbReference type="EMBL" id="AUYC01000018">
    <property type="protein sequence ID" value="KZN65220.1"/>
    <property type="molecule type" value="Genomic_DNA"/>
</dbReference>
<accession>A0A161YSQ6</accession>
<feature type="transmembrane region" description="Helical" evidence="1">
    <location>
        <begin position="107"/>
        <end position="128"/>
    </location>
</feature>
<organism evidence="2 3">
    <name type="scientific">Pseudoalteromonas luteoviolacea CPMOR-1</name>
    <dbReference type="NCBI Taxonomy" id="1365248"/>
    <lineage>
        <taxon>Bacteria</taxon>
        <taxon>Pseudomonadati</taxon>
        <taxon>Pseudomonadota</taxon>
        <taxon>Gammaproteobacteria</taxon>
        <taxon>Alteromonadales</taxon>
        <taxon>Pseudoalteromonadaceae</taxon>
        <taxon>Pseudoalteromonas</taxon>
    </lineage>
</organism>
<feature type="transmembrane region" description="Helical" evidence="1">
    <location>
        <begin position="55"/>
        <end position="74"/>
    </location>
</feature>
<dbReference type="PATRIC" id="fig|1365248.3.peg.1412"/>
<dbReference type="RefSeq" id="WP_063367246.1">
    <property type="nucleotide sequence ID" value="NZ_AUYC01000018.1"/>
</dbReference>
<keyword evidence="1" id="KW-1133">Transmembrane helix</keyword>
<feature type="transmembrane region" description="Helical" evidence="1">
    <location>
        <begin position="140"/>
        <end position="162"/>
    </location>
</feature>
<reference evidence="2 3" key="1">
    <citation type="submission" date="2013-07" db="EMBL/GenBank/DDBJ databases">
        <title>Comparative Genomic and Metabolomic Analysis of Twelve Strains of Pseudoalteromonas luteoviolacea.</title>
        <authorList>
            <person name="Vynne N.G."/>
            <person name="Mansson M."/>
            <person name="Gram L."/>
        </authorList>
    </citation>
    <scope>NUCLEOTIDE SEQUENCE [LARGE SCALE GENOMIC DNA]</scope>
    <source>
        <strain evidence="2 3">CPMOR-1</strain>
    </source>
</reference>
<protein>
    <submittedName>
        <fullName evidence="2">Uncharacterized protein</fullName>
    </submittedName>
</protein>
<gene>
    <name evidence="2" type="ORF">N473_01210</name>
</gene>
<sequence length="176" mass="20746">MSELYPLADQALVAFAIIGVFISWKNPIAIWFFISYLMVISIDLTFSSISFEWKVHYYIFQAILNVAFIIPIVYRRNLALFLYHKTDASFFRQAYEKQTLTSQECMILLIFLGAAVVNIFTWLEVLAYKHYWIDNAYIKLYFRNNIIMLIQLVLCVCFIAYAMQSKSRDCNYEATK</sequence>
<proteinExistence type="predicted"/>
<evidence type="ECO:0000313" key="2">
    <source>
        <dbReference type="EMBL" id="KZN65220.1"/>
    </source>
</evidence>
<keyword evidence="1" id="KW-0472">Membrane</keyword>
<evidence type="ECO:0000256" key="1">
    <source>
        <dbReference type="SAM" id="Phobius"/>
    </source>
</evidence>
<dbReference type="AlphaFoldDB" id="A0A161YSQ6"/>
<name>A0A161YSQ6_9GAMM</name>